<reference evidence="10 11" key="1">
    <citation type="submission" date="2018-05" db="EMBL/GenBank/DDBJ databases">
        <title>Genome sequencing and assembly of the regulated plant pathogen Lachnellula willkommii and related sister species for the development of diagnostic species identification markers.</title>
        <authorList>
            <person name="Giroux E."/>
            <person name="Bilodeau G."/>
        </authorList>
    </citation>
    <scope>NUCLEOTIDE SEQUENCE [LARGE SCALE GENOMIC DNA]</scope>
    <source>
        <strain evidence="10 11">CBS 160.35</strain>
    </source>
</reference>
<comment type="catalytic activity">
    <reaction evidence="8">
        <text>D-glucosamine 6-phosphate + acetyl-CoA = N-acetyl-D-glucosamine 6-phosphate + CoA + H(+)</text>
        <dbReference type="Rhea" id="RHEA:10292"/>
        <dbReference type="ChEBI" id="CHEBI:15378"/>
        <dbReference type="ChEBI" id="CHEBI:57287"/>
        <dbReference type="ChEBI" id="CHEBI:57288"/>
        <dbReference type="ChEBI" id="CHEBI:57513"/>
        <dbReference type="ChEBI" id="CHEBI:58725"/>
        <dbReference type="EC" id="2.3.1.4"/>
    </reaction>
</comment>
<comment type="caution">
    <text evidence="10">The sequence shown here is derived from an EMBL/GenBank/DDBJ whole genome shotgun (WGS) entry which is preliminary data.</text>
</comment>
<evidence type="ECO:0000256" key="1">
    <source>
        <dbReference type="ARBA" id="ARBA00004184"/>
    </source>
</evidence>
<evidence type="ECO:0000256" key="3">
    <source>
        <dbReference type="ARBA" id="ARBA00011738"/>
    </source>
</evidence>
<comment type="subunit">
    <text evidence="3">Homodimer.</text>
</comment>
<keyword evidence="7 8" id="KW-0012">Acyltransferase</keyword>
<evidence type="ECO:0000256" key="2">
    <source>
        <dbReference type="ARBA" id="ARBA00004586"/>
    </source>
</evidence>
<accession>A0A8H8UA43</accession>
<evidence type="ECO:0000256" key="6">
    <source>
        <dbReference type="ARBA" id="ARBA00023136"/>
    </source>
</evidence>
<keyword evidence="4 8" id="KW-0808">Transferase</keyword>
<keyword evidence="11" id="KW-1185">Reference proteome</keyword>
<dbReference type="PANTHER" id="PTHR13355:SF11">
    <property type="entry name" value="GLUCOSAMINE 6-PHOSPHATE N-ACETYLTRANSFERASE"/>
    <property type="match status" value="1"/>
</dbReference>
<evidence type="ECO:0000313" key="11">
    <source>
        <dbReference type="Proteomes" id="UP000443090"/>
    </source>
</evidence>
<dbReference type="PANTHER" id="PTHR13355">
    <property type="entry name" value="GLUCOSAMINE 6-PHOSPHATE N-ACETYLTRANSFERASE"/>
    <property type="match status" value="1"/>
</dbReference>
<dbReference type="GO" id="GO:0005789">
    <property type="term" value="C:endoplasmic reticulum membrane"/>
    <property type="evidence" value="ECO:0007669"/>
    <property type="project" value="UniProtKB-SubCell"/>
</dbReference>
<dbReference type="FunFam" id="3.40.630.30:FF:000048">
    <property type="entry name" value="Glucosamine 6-phosphate N-acetyltransferase"/>
    <property type="match status" value="1"/>
</dbReference>
<evidence type="ECO:0000256" key="5">
    <source>
        <dbReference type="ARBA" id="ARBA00022824"/>
    </source>
</evidence>
<sequence>MASQTEETLFPSSLIPQKATKGLPQGFLCRPLQRTDFARGHLAVLAHLAPTGATTEAQWIAQYEWMARCNGTYFIVVLVDEERDVIVGTGTLTLERNFMLNLGKQGHIKDVVITAEQQGKGLGIRLIQALDLIGEQLGCYKTILDCEPKNEAFYRKCGYERTGIDMQHCYNQTA</sequence>
<organism evidence="10 11">
    <name type="scientific">Lachnellula occidentalis</name>
    <dbReference type="NCBI Taxonomy" id="215460"/>
    <lineage>
        <taxon>Eukaryota</taxon>
        <taxon>Fungi</taxon>
        <taxon>Dikarya</taxon>
        <taxon>Ascomycota</taxon>
        <taxon>Pezizomycotina</taxon>
        <taxon>Leotiomycetes</taxon>
        <taxon>Helotiales</taxon>
        <taxon>Lachnaceae</taxon>
        <taxon>Lachnellula</taxon>
    </lineage>
</organism>
<dbReference type="Proteomes" id="UP000443090">
    <property type="component" value="Unassembled WGS sequence"/>
</dbReference>
<comment type="pathway">
    <text evidence="8">Nucleotide-sugar biosynthesis; UDP-N-acetyl-alpha-D-glucosamine biosynthesis; N-acetyl-alpha-D-glucosamine 1-phosphate from alpha-D-glucosamine 6-phosphate (route I): step 1/2.</text>
</comment>
<dbReference type="EC" id="2.3.1.4" evidence="8"/>
<dbReference type="OrthoDB" id="10039976at2759"/>
<protein>
    <recommendedName>
        <fullName evidence="8">Glucosamine 6-phosphate N-acetyltransferase</fullName>
        <ecNumber evidence="8">2.3.1.4</ecNumber>
    </recommendedName>
</protein>
<proteinExistence type="inferred from homology"/>
<evidence type="ECO:0000256" key="8">
    <source>
        <dbReference type="RuleBase" id="RU365086"/>
    </source>
</evidence>
<evidence type="ECO:0000256" key="7">
    <source>
        <dbReference type="ARBA" id="ARBA00023315"/>
    </source>
</evidence>
<dbReference type="GO" id="GO:0006048">
    <property type="term" value="P:UDP-N-acetylglucosamine biosynthetic process"/>
    <property type="evidence" value="ECO:0007669"/>
    <property type="project" value="UniProtKB-UniRule"/>
</dbReference>
<dbReference type="SUPFAM" id="SSF55729">
    <property type="entry name" value="Acyl-CoA N-acyltransferases (Nat)"/>
    <property type="match status" value="1"/>
</dbReference>
<dbReference type="GO" id="GO:0004343">
    <property type="term" value="F:glucosamine 6-phosphate N-acetyltransferase activity"/>
    <property type="evidence" value="ECO:0007669"/>
    <property type="project" value="UniProtKB-UniRule"/>
</dbReference>
<dbReference type="InterPro" id="IPR000182">
    <property type="entry name" value="GNAT_dom"/>
</dbReference>
<dbReference type="InterPro" id="IPR016181">
    <property type="entry name" value="Acyl_CoA_acyltransferase"/>
</dbReference>
<comment type="subcellular location">
    <subcellularLocation>
        <location evidence="1">Endomembrane system</location>
        <topology evidence="1">Peripheral membrane protein</topology>
    </subcellularLocation>
    <subcellularLocation>
        <location evidence="2">Endoplasmic reticulum membrane</location>
    </subcellularLocation>
</comment>
<feature type="domain" description="N-acetyltransferase" evidence="9">
    <location>
        <begin position="27"/>
        <end position="174"/>
    </location>
</feature>
<dbReference type="Pfam" id="PF00583">
    <property type="entry name" value="Acetyltransf_1"/>
    <property type="match status" value="1"/>
</dbReference>
<dbReference type="InterPro" id="IPR039143">
    <property type="entry name" value="GNPNAT1-like"/>
</dbReference>
<name>A0A8H8UA43_9HELO</name>
<dbReference type="PROSITE" id="PS51186">
    <property type="entry name" value="GNAT"/>
    <property type="match status" value="1"/>
</dbReference>
<comment type="similarity">
    <text evidence="8">Belongs to the acetyltransferase family. GNA1 subfamily.</text>
</comment>
<dbReference type="EMBL" id="QGMI01000864">
    <property type="protein sequence ID" value="TVY36168.1"/>
    <property type="molecule type" value="Genomic_DNA"/>
</dbReference>
<gene>
    <name evidence="10" type="primary">gna1</name>
    <name evidence="10" type="ORF">LOCC1_G005462</name>
</gene>
<dbReference type="UniPathway" id="UPA00113">
    <property type="reaction ID" value="UER00529"/>
</dbReference>
<dbReference type="AlphaFoldDB" id="A0A8H8UA43"/>
<evidence type="ECO:0000256" key="4">
    <source>
        <dbReference type="ARBA" id="ARBA00022679"/>
    </source>
</evidence>
<evidence type="ECO:0000259" key="9">
    <source>
        <dbReference type="PROSITE" id="PS51186"/>
    </source>
</evidence>
<evidence type="ECO:0000313" key="10">
    <source>
        <dbReference type="EMBL" id="TVY36168.1"/>
    </source>
</evidence>
<dbReference type="Gene3D" id="3.40.630.30">
    <property type="match status" value="1"/>
</dbReference>
<keyword evidence="5" id="KW-0256">Endoplasmic reticulum</keyword>
<dbReference type="CDD" id="cd04301">
    <property type="entry name" value="NAT_SF"/>
    <property type="match status" value="1"/>
</dbReference>
<keyword evidence="6" id="KW-0472">Membrane</keyword>